<evidence type="ECO:0000313" key="2">
    <source>
        <dbReference type="Proteomes" id="UP000679691"/>
    </source>
</evidence>
<organism evidence="1 2">
    <name type="scientific">Rhinopithecimicrobium faecis</name>
    <dbReference type="NCBI Taxonomy" id="2820698"/>
    <lineage>
        <taxon>Bacteria</taxon>
        <taxon>Pseudomonadati</taxon>
        <taxon>Bacteroidota</taxon>
        <taxon>Sphingobacteriia</taxon>
        <taxon>Sphingobacteriales</taxon>
        <taxon>Sphingobacteriaceae</taxon>
        <taxon>Rhinopithecimicrobium</taxon>
    </lineage>
</organism>
<dbReference type="AlphaFoldDB" id="A0A8T4H745"/>
<dbReference type="Proteomes" id="UP000679691">
    <property type="component" value="Unassembled WGS sequence"/>
</dbReference>
<accession>A0A8T4H745</accession>
<protein>
    <submittedName>
        <fullName evidence="1">Uncharacterized protein</fullName>
    </submittedName>
</protein>
<proteinExistence type="predicted"/>
<dbReference type="RefSeq" id="WP_353546087.1">
    <property type="nucleotide sequence ID" value="NZ_JAGKSB010000003.1"/>
</dbReference>
<evidence type="ECO:0000313" key="1">
    <source>
        <dbReference type="EMBL" id="MBP3942604.1"/>
    </source>
</evidence>
<keyword evidence="2" id="KW-1185">Reference proteome</keyword>
<name>A0A8T4H745_9SPHI</name>
<sequence>MANFTALMVESYVVYTAIIPQNKSALPYAVRVTDRICVQRLAIEALQEMCIKYRWQALDEENIHIEKCRRQKKEYLPEILSNGDTHKQLLARSH</sequence>
<gene>
    <name evidence="1" type="ORF">J5U18_03330</name>
</gene>
<comment type="caution">
    <text evidence="1">The sequence shown here is derived from an EMBL/GenBank/DDBJ whole genome shotgun (WGS) entry which is preliminary data.</text>
</comment>
<reference evidence="1" key="1">
    <citation type="submission" date="2021-03" db="EMBL/GenBank/DDBJ databases">
        <authorList>
            <person name="Lu T."/>
            <person name="Wang Q."/>
            <person name="Han X."/>
        </authorList>
    </citation>
    <scope>NUCLEOTIDE SEQUENCE</scope>
    <source>
        <strain evidence="1">WQ 2009</strain>
    </source>
</reference>
<dbReference type="EMBL" id="JAGKSB010000003">
    <property type="protein sequence ID" value="MBP3942604.1"/>
    <property type="molecule type" value="Genomic_DNA"/>
</dbReference>